<keyword evidence="3" id="KW-1185">Reference proteome</keyword>
<dbReference type="AlphaFoldDB" id="A0A8H4KHM6"/>
<keyword evidence="1" id="KW-1133">Transmembrane helix</keyword>
<dbReference type="Proteomes" id="UP000605986">
    <property type="component" value="Unassembled WGS sequence"/>
</dbReference>
<accession>A0A8H4KHM6</accession>
<keyword evidence="1" id="KW-0472">Membrane</keyword>
<evidence type="ECO:0000313" key="2">
    <source>
        <dbReference type="EMBL" id="KAF4449966.1"/>
    </source>
</evidence>
<feature type="transmembrane region" description="Helical" evidence="1">
    <location>
        <begin position="100"/>
        <end position="121"/>
    </location>
</feature>
<dbReference type="EMBL" id="JAADJG010000264">
    <property type="protein sequence ID" value="KAF4449966.1"/>
    <property type="molecule type" value="Genomic_DNA"/>
</dbReference>
<feature type="transmembrane region" description="Helical" evidence="1">
    <location>
        <begin position="26"/>
        <end position="46"/>
    </location>
</feature>
<comment type="caution">
    <text evidence="2">The sequence shown here is derived from an EMBL/GenBank/DDBJ whole genome shotgun (WGS) entry which is preliminary data.</text>
</comment>
<proteinExistence type="predicted"/>
<evidence type="ECO:0000313" key="3">
    <source>
        <dbReference type="Proteomes" id="UP000605986"/>
    </source>
</evidence>
<gene>
    <name evidence="2" type="ORF">F53441_6886</name>
</gene>
<reference evidence="2" key="1">
    <citation type="submission" date="2020-01" db="EMBL/GenBank/DDBJ databases">
        <title>Identification and distribution of gene clusters putatively required for synthesis of sphingolipid metabolism inhibitors in phylogenetically diverse species of the filamentous fungus Fusarium.</title>
        <authorList>
            <person name="Kim H.-S."/>
            <person name="Busman M."/>
            <person name="Brown D.W."/>
            <person name="Divon H."/>
            <person name="Uhlig S."/>
            <person name="Proctor R.H."/>
        </authorList>
    </citation>
    <scope>NUCLEOTIDE SEQUENCE</scope>
    <source>
        <strain evidence="2">NRRL 53441</strain>
    </source>
</reference>
<keyword evidence="1" id="KW-0812">Transmembrane</keyword>
<sequence length="153" mass="17346">MDPYVKSFLCFTLFVGGTVWEHKVEFLITSLAVVVICLVMKFLTYLSGLAEQSRKAIHEKIRQKLNEVIQILLQKLYDAIEKIRQKYEEPILWAQPWLNLIDIILGAILAVVAGGAVGYWADEIRSWFTAQHFPLPADARLPAMPDGEGEKMG</sequence>
<organism evidence="2 3">
    <name type="scientific">Fusarium austroafricanum</name>
    <dbReference type="NCBI Taxonomy" id="2364996"/>
    <lineage>
        <taxon>Eukaryota</taxon>
        <taxon>Fungi</taxon>
        <taxon>Dikarya</taxon>
        <taxon>Ascomycota</taxon>
        <taxon>Pezizomycotina</taxon>
        <taxon>Sordariomycetes</taxon>
        <taxon>Hypocreomycetidae</taxon>
        <taxon>Hypocreales</taxon>
        <taxon>Nectriaceae</taxon>
        <taxon>Fusarium</taxon>
        <taxon>Fusarium concolor species complex</taxon>
    </lineage>
</organism>
<evidence type="ECO:0000256" key="1">
    <source>
        <dbReference type="SAM" id="Phobius"/>
    </source>
</evidence>
<protein>
    <submittedName>
        <fullName evidence="2">Uncharacterized protein</fullName>
    </submittedName>
</protein>
<name>A0A8H4KHM6_9HYPO</name>